<evidence type="ECO:0000313" key="3">
    <source>
        <dbReference type="Proteomes" id="UP000006844"/>
    </source>
</evidence>
<dbReference type="RefSeq" id="WP_013568838.1">
    <property type="nucleotide sequence ID" value="NC_014963.1"/>
</dbReference>
<feature type="transmembrane region" description="Helical" evidence="1">
    <location>
        <begin position="65"/>
        <end position="87"/>
    </location>
</feature>
<organism evidence="2 3">
    <name type="scientific">Terriglobus saanensis (strain ATCC BAA-1853 / DSM 23119 / SP1PR4)</name>
    <dbReference type="NCBI Taxonomy" id="401053"/>
    <lineage>
        <taxon>Bacteria</taxon>
        <taxon>Pseudomonadati</taxon>
        <taxon>Acidobacteriota</taxon>
        <taxon>Terriglobia</taxon>
        <taxon>Terriglobales</taxon>
        <taxon>Acidobacteriaceae</taxon>
        <taxon>Terriglobus</taxon>
    </lineage>
</organism>
<protein>
    <recommendedName>
        <fullName evidence="4">Metal-binding integral membrane protein-like protein</fullName>
    </recommendedName>
</protein>
<evidence type="ECO:0000256" key="1">
    <source>
        <dbReference type="SAM" id="Phobius"/>
    </source>
</evidence>
<keyword evidence="1" id="KW-0472">Membrane</keyword>
<evidence type="ECO:0000313" key="2">
    <source>
        <dbReference type="EMBL" id="ADV83105.1"/>
    </source>
</evidence>
<dbReference type="EMBL" id="CP002467">
    <property type="protein sequence ID" value="ADV83105.1"/>
    <property type="molecule type" value="Genomic_DNA"/>
</dbReference>
<dbReference type="Pfam" id="PF09948">
    <property type="entry name" value="PpoB2"/>
    <property type="match status" value="1"/>
</dbReference>
<dbReference type="HOGENOM" id="CLU_084210_0_0_0"/>
<name>E8UXT9_TERSS</name>
<dbReference type="eggNOG" id="COG5486">
    <property type="taxonomic scope" value="Bacteria"/>
</dbReference>
<feature type="transmembrane region" description="Helical" evidence="1">
    <location>
        <begin position="12"/>
        <end position="30"/>
    </location>
</feature>
<dbReference type="Proteomes" id="UP000006844">
    <property type="component" value="Chromosome"/>
</dbReference>
<reference evidence="2 3" key="1">
    <citation type="journal article" date="2012" name="Stand. Genomic Sci.">
        <title>Complete genome sequence of Terriglobus saanensis type strain SP1PR4(T), an Acidobacteria from tundra soil.</title>
        <authorList>
            <person name="Rawat S.R."/>
            <person name="Mannisto M.K."/>
            <person name="Starovoytov V."/>
            <person name="Goodwin L."/>
            <person name="Nolan M."/>
            <person name="Hauser L."/>
            <person name="Land M."/>
            <person name="Davenport K.W."/>
            <person name="Woyke T."/>
            <person name="Haggblom M.M."/>
        </authorList>
    </citation>
    <scope>NUCLEOTIDE SEQUENCE</scope>
    <source>
        <strain evidence="3">ATCC BAA-1853 / DSM 23119 / SP1PR4</strain>
    </source>
</reference>
<dbReference type="AlphaFoldDB" id="E8UXT9"/>
<dbReference type="KEGG" id="tsa:AciPR4_2312"/>
<accession>E8UXT9</accession>
<dbReference type="InterPro" id="IPR018688">
    <property type="entry name" value="PpoB2-like"/>
</dbReference>
<proteinExistence type="predicted"/>
<evidence type="ECO:0008006" key="4">
    <source>
        <dbReference type="Google" id="ProtNLM"/>
    </source>
</evidence>
<feature type="transmembrane region" description="Helical" evidence="1">
    <location>
        <begin position="132"/>
        <end position="155"/>
    </location>
</feature>
<feature type="transmembrane region" description="Helical" evidence="1">
    <location>
        <begin position="99"/>
        <end position="126"/>
    </location>
</feature>
<gene>
    <name evidence="2" type="ordered locus">AciPR4_2312</name>
</gene>
<dbReference type="OrthoDB" id="980055at2"/>
<dbReference type="STRING" id="401053.AciPR4_2312"/>
<keyword evidence="1" id="KW-0812">Transmembrane</keyword>
<keyword evidence="1" id="KW-1133">Transmembrane helix</keyword>
<sequence length="260" mass="28958">MTYEAREFARVATMVGMISVAAWICLLGPGGDALVPHQHTGQHSSMLRTMPAHLFMASFPGQKLIVGWVVMFVAMMSPMLIAPICHIRLRSLKCRRVRSVGLFVVAYTITWLVLGCWMLTMAAVITTLRARSYLPIGIILAIALIWQFSPVKQCCLNGCHRYSRLDTFGLAADMDALRYGVTHAIWCIGSCWAWMLCPMLLPHGHLIAMAAIGILLFCERLEQPTLPSWRVRGVGKAARIVTVKTRIHLRLNEATSSQPQ</sequence>
<keyword evidence="3" id="KW-1185">Reference proteome</keyword>